<dbReference type="RefSeq" id="WP_281902097.1">
    <property type="nucleotide sequence ID" value="NZ_BSDI01000042.1"/>
</dbReference>
<gene>
    <name evidence="2" type="ORF">Pa4123_65060</name>
</gene>
<name>A0ABQ5R3H3_9ACTN</name>
<evidence type="ECO:0000313" key="2">
    <source>
        <dbReference type="EMBL" id="GLI01230.1"/>
    </source>
</evidence>
<evidence type="ECO:0000313" key="3">
    <source>
        <dbReference type="Proteomes" id="UP001144280"/>
    </source>
</evidence>
<dbReference type="EMBL" id="BSDI01000042">
    <property type="protein sequence ID" value="GLI01230.1"/>
    <property type="molecule type" value="Genomic_DNA"/>
</dbReference>
<organism evidence="2 3">
    <name type="scientific">Phytohabitans aurantiacus</name>
    <dbReference type="NCBI Taxonomy" id="3016789"/>
    <lineage>
        <taxon>Bacteria</taxon>
        <taxon>Bacillati</taxon>
        <taxon>Actinomycetota</taxon>
        <taxon>Actinomycetes</taxon>
        <taxon>Micromonosporales</taxon>
        <taxon>Micromonosporaceae</taxon>
    </lineage>
</organism>
<reference evidence="2" key="1">
    <citation type="submission" date="2022-12" db="EMBL/GenBank/DDBJ databases">
        <title>New Phytohabitans aurantiacus sp. RD004123 nov., an actinomycete isolated from soil.</title>
        <authorList>
            <person name="Triningsih D.W."/>
            <person name="Harunari E."/>
            <person name="Igarashi Y."/>
        </authorList>
    </citation>
    <scope>NUCLEOTIDE SEQUENCE</scope>
    <source>
        <strain evidence="2">RD004123</strain>
    </source>
</reference>
<keyword evidence="3" id="KW-1185">Reference proteome</keyword>
<accession>A0ABQ5R3H3</accession>
<dbReference type="Proteomes" id="UP001144280">
    <property type="component" value="Unassembled WGS sequence"/>
</dbReference>
<proteinExistence type="predicted"/>
<feature type="region of interest" description="Disordered" evidence="1">
    <location>
        <begin position="185"/>
        <end position="220"/>
    </location>
</feature>
<comment type="caution">
    <text evidence="2">The sequence shown here is derived from an EMBL/GenBank/DDBJ whole genome shotgun (WGS) entry which is preliminary data.</text>
</comment>
<protein>
    <submittedName>
        <fullName evidence="2">Uncharacterized protein</fullName>
    </submittedName>
</protein>
<sequence>MRAARAPRHASRPRAARAAAQQLSTAWTAALRKAVGDLPLDLRVSYDGDCLHDNVAQGAELDDLPNDAKAMIGTRATTLGVPTEVTQGRATAPVRKIADRVADRYGLNSDVVRWFVREFFSEVPTYLRPPGGRAVPGARRIKEHEPSVVIAHSPGSPVAYETLCHHDEIKVDLMITIGSPLRMPDVGYDRRPVTSPSTPSPGLGQGPQAKTSWAHNDERG</sequence>
<evidence type="ECO:0000256" key="1">
    <source>
        <dbReference type="SAM" id="MobiDB-lite"/>
    </source>
</evidence>